<feature type="domain" description="Chorismate-utilising enzyme C-terminal" evidence="1">
    <location>
        <begin position="108"/>
        <end position="357"/>
    </location>
</feature>
<dbReference type="InterPro" id="IPR015890">
    <property type="entry name" value="Chorismate_C"/>
</dbReference>
<dbReference type="Proteomes" id="UP000319792">
    <property type="component" value="Unassembled WGS sequence"/>
</dbReference>
<dbReference type="EMBL" id="VIGV01000003">
    <property type="protein sequence ID" value="TWS24363.1"/>
    <property type="molecule type" value="Genomic_DNA"/>
</dbReference>
<dbReference type="SUPFAM" id="SSF56322">
    <property type="entry name" value="ADC synthase"/>
    <property type="match status" value="1"/>
</dbReference>
<protein>
    <submittedName>
        <fullName evidence="2">Isochorismate synthase</fullName>
    </submittedName>
</protein>
<dbReference type="PANTHER" id="PTHR42839">
    <property type="entry name" value="ISOCHORISMATE SYNTHASE ENTC"/>
    <property type="match status" value="1"/>
</dbReference>
<sequence>MTASTSGESDHQHFLLTAAGQRLAARGTAGTFTDPYAAAAALRAGSVPAVVGALPFDLADPAALTVPEHFGDVAVATGSGASGADARAAGTAAELPTLTQTAQHPAPAEHVDRVRRAIALIGDSELQKVVLARAVDFEADAPLAPIAVAAALEQRDLEGNAFAVDLGAAGETYRGRWLVGSSPEILVGRMGGTVFCHPFAGTATSPDGLLDSSKDREEHAYVVDEIASALAPLCAELDVPAAPSVTRAGPVWHLGTKIEGRLADPSTTALDLALALHPTPAVCGFPRRTAARAIADIEGERGFYAGAVGWTTANGDGHWRVSIRCAELDGARLRAYAGGGIVGASDPQAELVETRNKLRTVLGPFRLTETARS</sequence>
<organism evidence="2 3">
    <name type="scientific">Tsukamurella sputi</name>
    <dbReference type="NCBI Taxonomy" id="2591848"/>
    <lineage>
        <taxon>Bacteria</taxon>
        <taxon>Bacillati</taxon>
        <taxon>Actinomycetota</taxon>
        <taxon>Actinomycetes</taxon>
        <taxon>Mycobacteriales</taxon>
        <taxon>Tsukamurellaceae</taxon>
        <taxon>Tsukamurella</taxon>
    </lineage>
</organism>
<reference evidence="2 3" key="1">
    <citation type="submission" date="2019-08" db="EMBL/GenBank/DDBJ databases">
        <title>Tsukamurella conjunctivitidis sp. nov., Tsukamurella assacharolytica sp. nov. and Tsukamurella sputae sp. nov. isolated from patients with conjunctivitis, bacteraemia (lymphoma) and respiratory infection (sputum) in Hong Kong.</title>
        <authorList>
            <person name="Fok K.M.N."/>
            <person name="Fong J.Y.H."/>
        </authorList>
    </citation>
    <scope>NUCLEOTIDE SEQUENCE [LARGE SCALE GENOMIC DNA]</scope>
    <source>
        <strain evidence="2 3">HKU70</strain>
    </source>
</reference>
<name>A0A5C5RPD8_9ACTN</name>
<dbReference type="RefSeq" id="WP_146434330.1">
    <property type="nucleotide sequence ID" value="NZ_VIGV01000003.1"/>
</dbReference>
<evidence type="ECO:0000313" key="2">
    <source>
        <dbReference type="EMBL" id="TWS24363.1"/>
    </source>
</evidence>
<evidence type="ECO:0000259" key="1">
    <source>
        <dbReference type="Pfam" id="PF00425"/>
    </source>
</evidence>
<gene>
    <name evidence="2" type="ORF">FK268_12270</name>
</gene>
<proteinExistence type="predicted"/>
<dbReference type="PANTHER" id="PTHR42839:SF2">
    <property type="entry name" value="ISOCHORISMATE SYNTHASE ENTC"/>
    <property type="match status" value="1"/>
</dbReference>
<accession>A0A5C5RPD8</accession>
<evidence type="ECO:0000313" key="3">
    <source>
        <dbReference type="Proteomes" id="UP000319792"/>
    </source>
</evidence>
<dbReference type="InterPro" id="IPR005801">
    <property type="entry name" value="ADC_synthase"/>
</dbReference>
<keyword evidence="3" id="KW-1185">Reference proteome</keyword>
<dbReference type="AlphaFoldDB" id="A0A5C5RPD8"/>
<dbReference type="OrthoDB" id="9806579at2"/>
<dbReference type="Pfam" id="PF00425">
    <property type="entry name" value="Chorismate_bind"/>
    <property type="match status" value="1"/>
</dbReference>
<dbReference type="Gene3D" id="3.60.120.10">
    <property type="entry name" value="Anthranilate synthase"/>
    <property type="match status" value="1"/>
</dbReference>
<comment type="caution">
    <text evidence="2">The sequence shown here is derived from an EMBL/GenBank/DDBJ whole genome shotgun (WGS) entry which is preliminary data.</text>
</comment>